<feature type="region of interest" description="Disordered" evidence="1">
    <location>
        <begin position="1"/>
        <end position="24"/>
    </location>
</feature>
<evidence type="ECO:0000313" key="3">
    <source>
        <dbReference type="Proteomes" id="UP000800039"/>
    </source>
</evidence>
<evidence type="ECO:0000313" key="2">
    <source>
        <dbReference type="EMBL" id="KAF1848488.1"/>
    </source>
</evidence>
<feature type="region of interest" description="Disordered" evidence="1">
    <location>
        <begin position="141"/>
        <end position="161"/>
    </location>
</feature>
<dbReference type="GeneID" id="63852008"/>
<sequence>MSRNEENSRPPPYSETYTTRAVSPSRGQNILDQLSLTRAHHIQSVIDTHIIPLVETQATYGIAQTTIAMLPSDIPLPTPEEKSEFSFDTGDFKAAEVIGFSSQEEPKVVRLEGQMNRTEFWRPQSVIEELERVLRESLNASPRLQKNSMTSATRSVARSEVEMPLPQPRRNFLSRLVPSLGPEERSPSGNPEVGSRKVDAVGLVLVKVRLEEICLRTVNEFGLYDTMSKQCIIIRVDARC</sequence>
<feature type="compositionally biased region" description="Polar residues" evidence="1">
    <location>
        <begin position="15"/>
        <end position="24"/>
    </location>
</feature>
<evidence type="ECO:0000256" key="1">
    <source>
        <dbReference type="SAM" id="MobiDB-lite"/>
    </source>
</evidence>
<reference evidence="2" key="1">
    <citation type="submission" date="2020-01" db="EMBL/GenBank/DDBJ databases">
        <authorList>
            <consortium name="DOE Joint Genome Institute"/>
            <person name="Haridas S."/>
            <person name="Albert R."/>
            <person name="Binder M."/>
            <person name="Bloem J."/>
            <person name="Labutti K."/>
            <person name="Salamov A."/>
            <person name="Andreopoulos B."/>
            <person name="Baker S.E."/>
            <person name="Barry K."/>
            <person name="Bills G."/>
            <person name="Bluhm B.H."/>
            <person name="Cannon C."/>
            <person name="Castanera R."/>
            <person name="Culley D.E."/>
            <person name="Daum C."/>
            <person name="Ezra D."/>
            <person name="Gonzalez J.B."/>
            <person name="Henrissat B."/>
            <person name="Kuo A."/>
            <person name="Liang C."/>
            <person name="Lipzen A."/>
            <person name="Lutzoni F."/>
            <person name="Magnuson J."/>
            <person name="Mondo S."/>
            <person name="Nolan M."/>
            <person name="Ohm R."/>
            <person name="Pangilinan J."/>
            <person name="Park H.-J."/>
            <person name="Ramirez L."/>
            <person name="Alfaro M."/>
            <person name="Sun H."/>
            <person name="Tritt A."/>
            <person name="Yoshinaga Y."/>
            <person name="Zwiers L.-H."/>
            <person name="Turgeon B.G."/>
            <person name="Goodwin S.B."/>
            <person name="Spatafora J.W."/>
            <person name="Crous P.W."/>
            <person name="Grigoriev I.V."/>
        </authorList>
    </citation>
    <scope>NUCLEOTIDE SEQUENCE</scope>
    <source>
        <strain evidence="2">CBS 394.84</strain>
    </source>
</reference>
<dbReference type="OrthoDB" id="3914029at2759"/>
<protein>
    <submittedName>
        <fullName evidence="2">Uncharacterized protein</fullName>
    </submittedName>
</protein>
<name>A0A9P4GLE8_9PLEO</name>
<accession>A0A9P4GLE8</accession>
<dbReference type="Proteomes" id="UP000800039">
    <property type="component" value="Unassembled WGS sequence"/>
</dbReference>
<organism evidence="2 3">
    <name type="scientific">Cucurbitaria berberidis CBS 394.84</name>
    <dbReference type="NCBI Taxonomy" id="1168544"/>
    <lineage>
        <taxon>Eukaryota</taxon>
        <taxon>Fungi</taxon>
        <taxon>Dikarya</taxon>
        <taxon>Ascomycota</taxon>
        <taxon>Pezizomycotina</taxon>
        <taxon>Dothideomycetes</taxon>
        <taxon>Pleosporomycetidae</taxon>
        <taxon>Pleosporales</taxon>
        <taxon>Pleosporineae</taxon>
        <taxon>Cucurbitariaceae</taxon>
        <taxon>Cucurbitaria</taxon>
    </lineage>
</organism>
<proteinExistence type="predicted"/>
<comment type="caution">
    <text evidence="2">The sequence shown here is derived from an EMBL/GenBank/DDBJ whole genome shotgun (WGS) entry which is preliminary data.</text>
</comment>
<keyword evidence="3" id="KW-1185">Reference proteome</keyword>
<gene>
    <name evidence="2" type="ORF">K460DRAFT_375365</name>
</gene>
<dbReference type="EMBL" id="ML976615">
    <property type="protein sequence ID" value="KAF1848488.1"/>
    <property type="molecule type" value="Genomic_DNA"/>
</dbReference>
<dbReference type="AlphaFoldDB" id="A0A9P4GLE8"/>
<dbReference type="RefSeq" id="XP_040791051.1">
    <property type="nucleotide sequence ID" value="XM_040934757.1"/>
</dbReference>
<feature type="compositionally biased region" description="Polar residues" evidence="1">
    <location>
        <begin position="141"/>
        <end position="156"/>
    </location>
</feature>